<dbReference type="GO" id="GO:0046577">
    <property type="term" value="F:long-chain-alcohol oxidase activity"/>
    <property type="evidence" value="ECO:0007669"/>
    <property type="project" value="UniProtKB-EC"/>
</dbReference>
<evidence type="ECO:0000256" key="6">
    <source>
        <dbReference type="ARBA" id="ARBA00022630"/>
    </source>
</evidence>
<evidence type="ECO:0000256" key="3">
    <source>
        <dbReference type="ARBA" id="ARBA00004370"/>
    </source>
</evidence>
<dbReference type="OrthoDB" id="269227at2759"/>
<dbReference type="PANTHER" id="PTHR46056:SF12">
    <property type="entry name" value="LONG-CHAIN-ALCOHOL OXIDASE"/>
    <property type="match status" value="1"/>
</dbReference>
<keyword evidence="8 14" id="KW-0274">FAD</keyword>
<comment type="catalytic activity">
    <reaction evidence="1 12">
        <text>a long-chain primary fatty alcohol + O2 = a long-chain fatty aldehyde + H2O2</text>
        <dbReference type="Rhea" id="RHEA:22756"/>
        <dbReference type="ChEBI" id="CHEBI:15379"/>
        <dbReference type="ChEBI" id="CHEBI:16240"/>
        <dbReference type="ChEBI" id="CHEBI:17176"/>
        <dbReference type="ChEBI" id="CHEBI:77396"/>
        <dbReference type="EC" id="1.1.3.20"/>
    </reaction>
</comment>
<dbReference type="InParanoid" id="A0A068U5M2"/>
<dbReference type="GO" id="GO:0016020">
    <property type="term" value="C:membrane"/>
    <property type="evidence" value="ECO:0007669"/>
    <property type="project" value="UniProtKB-SubCell"/>
</dbReference>
<feature type="transmembrane region" description="Helical" evidence="16">
    <location>
        <begin position="154"/>
        <end position="174"/>
    </location>
</feature>
<dbReference type="PIRSF" id="PIRSF028937">
    <property type="entry name" value="Lg_Ch_AO"/>
    <property type="match status" value="1"/>
</dbReference>
<evidence type="ECO:0000259" key="18">
    <source>
        <dbReference type="Pfam" id="PF05199"/>
    </source>
</evidence>
<dbReference type="AlphaFoldDB" id="A0A068U5M2"/>
<evidence type="ECO:0000256" key="1">
    <source>
        <dbReference type="ARBA" id="ARBA00000920"/>
    </source>
</evidence>
<feature type="compositionally biased region" description="Basic residues" evidence="15">
    <location>
        <begin position="1"/>
        <end position="19"/>
    </location>
</feature>
<protein>
    <recommendedName>
        <fullName evidence="5 12">Long-chain-alcohol oxidase</fullName>
        <ecNumber evidence="5 12">1.1.3.20</ecNumber>
    </recommendedName>
</protein>
<gene>
    <name evidence="19" type="ORF">GSCOC_T00016250001</name>
</gene>
<organism evidence="19 20">
    <name type="scientific">Coffea canephora</name>
    <name type="common">Robusta coffee</name>
    <dbReference type="NCBI Taxonomy" id="49390"/>
    <lineage>
        <taxon>Eukaryota</taxon>
        <taxon>Viridiplantae</taxon>
        <taxon>Streptophyta</taxon>
        <taxon>Embryophyta</taxon>
        <taxon>Tracheophyta</taxon>
        <taxon>Spermatophyta</taxon>
        <taxon>Magnoliopsida</taxon>
        <taxon>eudicotyledons</taxon>
        <taxon>Gunneridae</taxon>
        <taxon>Pentapetalae</taxon>
        <taxon>asterids</taxon>
        <taxon>lamiids</taxon>
        <taxon>Gentianales</taxon>
        <taxon>Rubiaceae</taxon>
        <taxon>Ixoroideae</taxon>
        <taxon>Gardenieae complex</taxon>
        <taxon>Bertiereae - Coffeeae clade</taxon>
        <taxon>Coffeeae</taxon>
        <taxon>Coffea</taxon>
    </lineage>
</organism>
<comment type="similarity">
    <text evidence="4 12">Belongs to the GMC oxidoreductase family.</text>
</comment>
<dbReference type="InterPro" id="IPR036188">
    <property type="entry name" value="FAD/NAD-bd_sf"/>
</dbReference>
<evidence type="ECO:0000256" key="10">
    <source>
        <dbReference type="ARBA" id="ARBA00023002"/>
    </source>
</evidence>
<dbReference type="Gramene" id="CDP03771">
    <property type="protein sequence ID" value="CDP03771"/>
    <property type="gene ID" value="GSCOC_T00016250001"/>
</dbReference>
<sequence>MEGKESHHRHHPLLTRGRRGGGGYSHGFSPSQIQALSAVCEAFLPSLSPPSDAISHSQGDPQLHNEAALEYYYKASGSQSPFPDEVAEILVKRGLPEGLSVVKLVLKLLSTRLGTLLVCGLICLNWKWPFVHRFSELPVKKRETILQKWSTETFLIPLRIVFLMIKIMCCYVFFSWTDENYKSRTLDAIGYNTDAREDKIKPREERPLEKGVIETLYENDSTLKTSLIQKGLFVEEEPNEDLYKIKCDVVIVGSGCGGGVAAAILAASGHKVLVLEKGHYFVPEDYSGLEGPSFEELYLSGAKLTTVDGKVLLLAGSTVGGGTAVNWSASIKTPDHVLKEWSVDRKIPFYGTSAYQSAMDEVFKRIGVTKNCTVESFQNEIIKQGCEKLGLEAGQVARNSSENHYCGSCGYGCKTGDKKGTHSTWLVDAVNNGAVILTGCKAEKFILGNNKNEEMRRRCRGVIAAVEGRNITKRKLHIEARVTISACGSLMTPPLLVSTGLKNKNIGHNLHLHPVLFAWGYFPESKSKIKGNSYEGGIITRLHKVQTGDSNNNCIIESAGLGPGACASLLPWISGNDMKDQMSKYARTARIFALIRDEGSGEVREEGRVTYHLNEMDKEHLKLGLRQCLRILIAAGAVEVGTYRSDGQRLRCDGIKKEDVEEFLDTIVADPGPKSAAEYWTIYCSAHQLSSCRMGSTEEDGAVDENGESWEAEGLFLCDGSVIPSAIGVNPMITIQSTAFCISKKIAESLKQGKFSSSLFPFTCVS</sequence>
<dbReference type="PhylomeDB" id="A0A068U5M2"/>
<evidence type="ECO:0000256" key="8">
    <source>
        <dbReference type="ARBA" id="ARBA00022827"/>
    </source>
</evidence>
<evidence type="ECO:0000313" key="20">
    <source>
        <dbReference type="Proteomes" id="UP000295252"/>
    </source>
</evidence>
<evidence type="ECO:0000313" key="19">
    <source>
        <dbReference type="EMBL" id="CDP03771.1"/>
    </source>
</evidence>
<keyword evidence="20" id="KW-1185">Reference proteome</keyword>
<reference evidence="20" key="1">
    <citation type="journal article" date="2014" name="Science">
        <title>The coffee genome provides insight into the convergent evolution of caffeine biosynthesis.</title>
        <authorList>
            <person name="Denoeud F."/>
            <person name="Carretero-Paulet L."/>
            <person name="Dereeper A."/>
            <person name="Droc G."/>
            <person name="Guyot R."/>
            <person name="Pietrella M."/>
            <person name="Zheng C."/>
            <person name="Alberti A."/>
            <person name="Anthony F."/>
            <person name="Aprea G."/>
            <person name="Aury J.M."/>
            <person name="Bento P."/>
            <person name="Bernard M."/>
            <person name="Bocs S."/>
            <person name="Campa C."/>
            <person name="Cenci A."/>
            <person name="Combes M.C."/>
            <person name="Crouzillat D."/>
            <person name="Da Silva C."/>
            <person name="Daddiego L."/>
            <person name="De Bellis F."/>
            <person name="Dussert S."/>
            <person name="Garsmeur O."/>
            <person name="Gayraud T."/>
            <person name="Guignon V."/>
            <person name="Jahn K."/>
            <person name="Jamilloux V."/>
            <person name="Joet T."/>
            <person name="Labadie K."/>
            <person name="Lan T."/>
            <person name="Leclercq J."/>
            <person name="Lepelley M."/>
            <person name="Leroy T."/>
            <person name="Li L.T."/>
            <person name="Librado P."/>
            <person name="Lopez L."/>
            <person name="Munoz A."/>
            <person name="Noel B."/>
            <person name="Pallavicini A."/>
            <person name="Perrotta G."/>
            <person name="Poncet V."/>
            <person name="Pot D."/>
            <person name="Priyono X."/>
            <person name="Rigoreau M."/>
            <person name="Rouard M."/>
            <person name="Rozas J."/>
            <person name="Tranchant-Dubreuil C."/>
            <person name="VanBuren R."/>
            <person name="Zhang Q."/>
            <person name="Andrade A.C."/>
            <person name="Argout X."/>
            <person name="Bertrand B."/>
            <person name="de Kochko A."/>
            <person name="Graziosi G."/>
            <person name="Henry R.J."/>
            <person name="Jayarama X."/>
            <person name="Ming R."/>
            <person name="Nagai C."/>
            <person name="Rounsley S."/>
            <person name="Sankoff D."/>
            <person name="Giuliano G."/>
            <person name="Albert V.A."/>
            <person name="Wincker P."/>
            <person name="Lashermes P."/>
        </authorList>
    </citation>
    <scope>NUCLEOTIDE SEQUENCE [LARGE SCALE GENOMIC DNA]</scope>
    <source>
        <strain evidence="20">cv. DH200-94</strain>
    </source>
</reference>
<dbReference type="InterPro" id="IPR000172">
    <property type="entry name" value="GMC_OxRdtase_N"/>
</dbReference>
<feature type="domain" description="Glucose-methanol-choline oxidoreductase C-terminal" evidence="18">
    <location>
        <begin position="608"/>
        <end position="739"/>
    </location>
</feature>
<evidence type="ECO:0000256" key="5">
    <source>
        <dbReference type="ARBA" id="ARBA00013125"/>
    </source>
</evidence>
<feature type="domain" description="Glucose-methanol-choline oxidoreductase N-terminal" evidence="17">
    <location>
        <begin position="294"/>
        <end position="515"/>
    </location>
</feature>
<keyword evidence="10 12" id="KW-0560">Oxidoreductase</keyword>
<dbReference type="GO" id="GO:0050660">
    <property type="term" value="F:flavin adenine dinucleotide binding"/>
    <property type="evidence" value="ECO:0007669"/>
    <property type="project" value="InterPro"/>
</dbReference>
<dbReference type="Pfam" id="PF00732">
    <property type="entry name" value="GMC_oxred_N"/>
    <property type="match status" value="1"/>
</dbReference>
<dbReference type="SUPFAM" id="SSF51905">
    <property type="entry name" value="FAD/NAD(P)-binding domain"/>
    <property type="match status" value="1"/>
</dbReference>
<keyword evidence="9 16" id="KW-1133">Transmembrane helix</keyword>
<proteinExistence type="inferred from homology"/>
<dbReference type="InterPro" id="IPR007867">
    <property type="entry name" value="GMC_OxRtase_C"/>
</dbReference>
<evidence type="ECO:0000256" key="9">
    <source>
        <dbReference type="ARBA" id="ARBA00022989"/>
    </source>
</evidence>
<evidence type="ECO:0000256" key="14">
    <source>
        <dbReference type="PIRSR" id="PIRSR028937-2"/>
    </source>
</evidence>
<dbReference type="STRING" id="49390.A0A068U5M2"/>
<keyword evidence="6" id="KW-0285">Flavoprotein</keyword>
<dbReference type="PANTHER" id="PTHR46056">
    <property type="entry name" value="LONG-CHAIN-ALCOHOL OXIDASE"/>
    <property type="match status" value="1"/>
</dbReference>
<dbReference type="Gene3D" id="3.50.50.60">
    <property type="entry name" value="FAD/NAD(P)-binding domain"/>
    <property type="match status" value="2"/>
</dbReference>
<comment type="subcellular location">
    <subcellularLocation>
        <location evidence="3 12">Membrane</location>
    </subcellularLocation>
</comment>
<evidence type="ECO:0000256" key="11">
    <source>
        <dbReference type="ARBA" id="ARBA00023136"/>
    </source>
</evidence>
<dbReference type="EMBL" id="HG739095">
    <property type="protein sequence ID" value="CDP03771.1"/>
    <property type="molecule type" value="Genomic_DNA"/>
</dbReference>
<evidence type="ECO:0000256" key="7">
    <source>
        <dbReference type="ARBA" id="ARBA00022692"/>
    </source>
</evidence>
<name>A0A068U5M2_COFCA</name>
<keyword evidence="11 12" id="KW-0472">Membrane</keyword>
<keyword evidence="7 16" id="KW-0812">Transmembrane</keyword>
<evidence type="ECO:0000256" key="2">
    <source>
        <dbReference type="ARBA" id="ARBA00003842"/>
    </source>
</evidence>
<dbReference type="Pfam" id="PF05199">
    <property type="entry name" value="GMC_oxred_C"/>
    <property type="match status" value="1"/>
</dbReference>
<evidence type="ECO:0000256" key="15">
    <source>
        <dbReference type="SAM" id="MobiDB-lite"/>
    </source>
</evidence>
<evidence type="ECO:0000256" key="12">
    <source>
        <dbReference type="PIRNR" id="PIRNR028937"/>
    </source>
</evidence>
<dbReference type="Proteomes" id="UP000295252">
    <property type="component" value="Chromosome I"/>
</dbReference>
<dbReference type="InterPro" id="IPR012400">
    <property type="entry name" value="Long_Oxdase"/>
</dbReference>
<accession>A0A068U5M2</accession>
<comment type="function">
    <text evidence="2 12">Long-chain fatty alcohol oxidase involved in the omega-oxidation pathway of lipid degradation.</text>
</comment>
<feature type="binding site" evidence="14">
    <location>
        <begin position="247"/>
        <end position="262"/>
    </location>
    <ligand>
        <name>FAD</name>
        <dbReference type="ChEBI" id="CHEBI:57692"/>
    </ligand>
</feature>
<evidence type="ECO:0000259" key="17">
    <source>
        <dbReference type="Pfam" id="PF00732"/>
    </source>
</evidence>
<dbReference type="OMA" id="CDAFIPS"/>
<feature type="active site" description="Proton acceptor" evidence="13">
    <location>
        <position position="687"/>
    </location>
</feature>
<evidence type="ECO:0000256" key="13">
    <source>
        <dbReference type="PIRSR" id="PIRSR028937-1"/>
    </source>
</evidence>
<evidence type="ECO:0000256" key="4">
    <source>
        <dbReference type="ARBA" id="ARBA00010790"/>
    </source>
</evidence>
<feature type="region of interest" description="Disordered" evidence="15">
    <location>
        <begin position="1"/>
        <end position="24"/>
    </location>
</feature>
<dbReference type="EC" id="1.1.3.20" evidence="5 12"/>
<evidence type="ECO:0000256" key="16">
    <source>
        <dbReference type="SAM" id="Phobius"/>
    </source>
</evidence>